<dbReference type="OrthoDB" id="1078367at2759"/>
<evidence type="ECO:0000256" key="2">
    <source>
        <dbReference type="PROSITE-ProRule" id="PRU00252"/>
    </source>
</evidence>
<evidence type="ECO:0000256" key="1">
    <source>
        <dbReference type="ARBA" id="ARBA00023125"/>
    </source>
</evidence>
<evidence type="ECO:0000313" key="5">
    <source>
        <dbReference type="Proteomes" id="UP000243515"/>
    </source>
</evidence>
<dbReference type="GO" id="GO:0003697">
    <property type="term" value="F:single-stranded DNA binding"/>
    <property type="evidence" value="ECO:0007669"/>
    <property type="project" value="InterPro"/>
</dbReference>
<keyword evidence="5" id="KW-1185">Reference proteome</keyword>
<dbReference type="PROSITE" id="PS50935">
    <property type="entry name" value="SSB"/>
    <property type="match status" value="1"/>
</dbReference>
<dbReference type="SUPFAM" id="SSF50249">
    <property type="entry name" value="Nucleic acid-binding proteins"/>
    <property type="match status" value="1"/>
</dbReference>
<comment type="caution">
    <text evidence="4">The sequence shown here is derived from an EMBL/GenBank/DDBJ whole genome shotgun (WGS) entry which is preliminary data.</text>
</comment>
<dbReference type="Gene3D" id="2.40.50.140">
    <property type="entry name" value="Nucleic acid-binding proteins"/>
    <property type="match status" value="1"/>
</dbReference>
<protein>
    <recommendedName>
        <fullName evidence="6">SsDNA binding protein</fullName>
    </recommendedName>
</protein>
<name>A0A232M6Z9_9EURO</name>
<dbReference type="Pfam" id="PF00436">
    <property type="entry name" value="SSB"/>
    <property type="match status" value="1"/>
</dbReference>
<organism evidence="4 5">
    <name type="scientific">Elaphomyces granulatus</name>
    <dbReference type="NCBI Taxonomy" id="519963"/>
    <lineage>
        <taxon>Eukaryota</taxon>
        <taxon>Fungi</taxon>
        <taxon>Dikarya</taxon>
        <taxon>Ascomycota</taxon>
        <taxon>Pezizomycotina</taxon>
        <taxon>Eurotiomycetes</taxon>
        <taxon>Eurotiomycetidae</taxon>
        <taxon>Eurotiales</taxon>
        <taxon>Elaphomycetaceae</taxon>
        <taxon>Elaphomyces</taxon>
    </lineage>
</organism>
<feature type="region of interest" description="Disordered" evidence="3">
    <location>
        <begin position="140"/>
        <end position="161"/>
    </location>
</feature>
<evidence type="ECO:0008006" key="6">
    <source>
        <dbReference type="Google" id="ProtNLM"/>
    </source>
</evidence>
<accession>A0A232M6Z9</accession>
<evidence type="ECO:0000256" key="3">
    <source>
        <dbReference type="SAM" id="MobiDB-lite"/>
    </source>
</evidence>
<reference evidence="4 5" key="1">
    <citation type="journal article" date="2015" name="Environ. Microbiol.">
        <title>Metagenome sequence of Elaphomyces granulatus from sporocarp tissue reveals Ascomycota ectomycorrhizal fingerprints of genome expansion and a Proteobacteria-rich microbiome.</title>
        <authorList>
            <person name="Quandt C.A."/>
            <person name="Kohler A."/>
            <person name="Hesse C.N."/>
            <person name="Sharpton T.J."/>
            <person name="Martin F."/>
            <person name="Spatafora J.W."/>
        </authorList>
    </citation>
    <scope>NUCLEOTIDE SEQUENCE [LARGE SCALE GENOMIC DNA]</scope>
    <source>
        <strain evidence="4 5">OSC145934</strain>
    </source>
</reference>
<dbReference type="InterPro" id="IPR012340">
    <property type="entry name" value="NA-bd_OB-fold"/>
</dbReference>
<keyword evidence="1 2" id="KW-0238">DNA-binding</keyword>
<dbReference type="CDD" id="cd04496">
    <property type="entry name" value="SSB_OBF"/>
    <property type="match status" value="1"/>
</dbReference>
<evidence type="ECO:0000313" key="4">
    <source>
        <dbReference type="EMBL" id="OXV12156.1"/>
    </source>
</evidence>
<dbReference type="Proteomes" id="UP000243515">
    <property type="component" value="Unassembled WGS sequence"/>
</dbReference>
<dbReference type="EMBL" id="NPHW01002105">
    <property type="protein sequence ID" value="OXV12156.1"/>
    <property type="molecule type" value="Genomic_DNA"/>
</dbReference>
<sequence length="161" mass="17591">MSAFSLLRSSIRTSTITTSSSSSIRARAQARAFSSSPRSAFARIIITGRLAAEPELQATSTGQDVVRYTVGTSYGPRDNRQTSWFRISSFQPEGPFREFLLGLSKGTLVCLEGDASMRTREDAEGKKITHLNITQRNLEVLSRPHPAHQEGSPEGTSEGTQ</sequence>
<proteinExistence type="predicted"/>
<dbReference type="AlphaFoldDB" id="A0A232M6Z9"/>
<dbReference type="InterPro" id="IPR000424">
    <property type="entry name" value="Primosome_PriB/ssb"/>
</dbReference>
<gene>
    <name evidence="4" type="ORF">Egran_00089</name>
</gene>